<dbReference type="Proteomes" id="UP000018817">
    <property type="component" value="Unassembled WGS sequence"/>
</dbReference>
<dbReference type="AlphaFoldDB" id="W2PYL8"/>
<dbReference type="RefSeq" id="XP_008908489.1">
    <property type="nucleotide sequence ID" value="XM_008910241.1"/>
</dbReference>
<dbReference type="VEuPathDB" id="FungiDB:PPTG_23394"/>
<organism evidence="1 2">
    <name type="scientific">Phytophthora nicotianae (strain INRA-310)</name>
    <name type="common">Phytophthora parasitica</name>
    <dbReference type="NCBI Taxonomy" id="761204"/>
    <lineage>
        <taxon>Eukaryota</taxon>
        <taxon>Sar</taxon>
        <taxon>Stramenopiles</taxon>
        <taxon>Oomycota</taxon>
        <taxon>Peronosporomycetes</taxon>
        <taxon>Peronosporales</taxon>
        <taxon>Peronosporaceae</taxon>
        <taxon>Phytophthora</taxon>
    </lineage>
</organism>
<accession>W2PYL8</accession>
<protein>
    <submittedName>
        <fullName evidence="1">Uncharacterized protein</fullName>
    </submittedName>
</protein>
<reference evidence="2" key="1">
    <citation type="submission" date="2011-12" db="EMBL/GenBank/DDBJ databases">
        <authorList>
            <consortium name="The Broad Institute Genome Sequencing Platform"/>
            <person name="Russ C."/>
            <person name="Tyler B."/>
            <person name="Panabieres F."/>
            <person name="Shan W."/>
            <person name="Tripathy S."/>
            <person name="Grunwald N."/>
            <person name="Machado M."/>
            <person name="Young S.K."/>
            <person name="Zeng Q."/>
            <person name="Gargeya S."/>
            <person name="Fitzgerald M."/>
            <person name="Haas B."/>
            <person name="Abouelleil A."/>
            <person name="Alvarado L."/>
            <person name="Arachchi H.M."/>
            <person name="Berlin A."/>
            <person name="Chapman S.B."/>
            <person name="Gearin G."/>
            <person name="Goldberg J."/>
            <person name="Griggs A."/>
            <person name="Gujja S."/>
            <person name="Hansen M."/>
            <person name="Heiman D."/>
            <person name="Howarth C."/>
            <person name="Larimer J."/>
            <person name="Lui A."/>
            <person name="MacDonald P.J.P."/>
            <person name="McCowen C."/>
            <person name="Montmayeur A."/>
            <person name="Murphy C."/>
            <person name="Neiman D."/>
            <person name="Pearson M."/>
            <person name="Priest M."/>
            <person name="Roberts A."/>
            <person name="Saif S."/>
            <person name="Shea T."/>
            <person name="Sisk P."/>
            <person name="Stolte C."/>
            <person name="Sykes S."/>
            <person name="Wortman J."/>
            <person name="Nusbaum C."/>
            <person name="Birren B."/>
        </authorList>
    </citation>
    <scope>NUCLEOTIDE SEQUENCE [LARGE SCALE GENOMIC DNA]</scope>
    <source>
        <strain evidence="2">INRA-310</strain>
    </source>
</reference>
<reference evidence="1 2" key="2">
    <citation type="submission" date="2013-11" db="EMBL/GenBank/DDBJ databases">
        <title>The Genome Sequence of Phytophthora parasitica INRA-310.</title>
        <authorList>
            <consortium name="The Broad Institute Genomics Platform"/>
            <person name="Russ C."/>
            <person name="Tyler B."/>
            <person name="Panabieres F."/>
            <person name="Shan W."/>
            <person name="Tripathy S."/>
            <person name="Grunwald N."/>
            <person name="Machado M."/>
            <person name="Johnson C.S."/>
            <person name="Arredondo F."/>
            <person name="Hong C."/>
            <person name="Coffey M."/>
            <person name="Young S.K."/>
            <person name="Zeng Q."/>
            <person name="Gargeya S."/>
            <person name="Fitzgerald M."/>
            <person name="Abouelleil A."/>
            <person name="Alvarado L."/>
            <person name="Chapman S.B."/>
            <person name="Gainer-Dewar J."/>
            <person name="Goldberg J."/>
            <person name="Griggs A."/>
            <person name="Gujja S."/>
            <person name="Hansen M."/>
            <person name="Howarth C."/>
            <person name="Imamovic A."/>
            <person name="Ireland A."/>
            <person name="Larimer J."/>
            <person name="McCowan C."/>
            <person name="Murphy C."/>
            <person name="Pearson M."/>
            <person name="Poon T.W."/>
            <person name="Priest M."/>
            <person name="Roberts A."/>
            <person name="Saif S."/>
            <person name="Shea T."/>
            <person name="Sykes S."/>
            <person name="Wortman J."/>
            <person name="Nusbaum C."/>
            <person name="Birren B."/>
        </authorList>
    </citation>
    <scope>NUCLEOTIDE SEQUENCE [LARGE SCALE GENOMIC DNA]</scope>
    <source>
        <strain evidence="1 2">INRA-310</strain>
    </source>
</reference>
<sequence>MDLTLSSANQRRIVQLDGMISSCAELRTGGRWLTLWQWHDGLMLSCYSSAFASRSCGFARSLGSFERSPKGVHADGIVVVMHTNVGAAEGFTTSFEGHPSRGDLSVT</sequence>
<name>W2PYL8_PHYN3</name>
<gene>
    <name evidence="1" type="ORF">PPTG_23394</name>
</gene>
<proteinExistence type="predicted"/>
<evidence type="ECO:0000313" key="1">
    <source>
        <dbReference type="EMBL" id="ETN05987.1"/>
    </source>
</evidence>
<dbReference type="GeneID" id="20191993"/>
<evidence type="ECO:0000313" key="2">
    <source>
        <dbReference type="Proteomes" id="UP000018817"/>
    </source>
</evidence>
<dbReference type="EMBL" id="KI669597">
    <property type="protein sequence ID" value="ETN05987.1"/>
    <property type="molecule type" value="Genomic_DNA"/>
</dbReference>